<comment type="caution">
    <text evidence="6">The sequence shown here is derived from an EMBL/GenBank/DDBJ whole genome shotgun (WGS) entry which is preliminary data.</text>
</comment>
<gene>
    <name evidence="6" type="ORF">AN484_25900</name>
</gene>
<feature type="compositionally biased region" description="Basic residues" evidence="4">
    <location>
        <begin position="30"/>
        <end position="40"/>
    </location>
</feature>
<keyword evidence="3" id="KW-0998">Cell outer membrane</keyword>
<keyword evidence="2" id="KW-0472">Membrane</keyword>
<dbReference type="SUPFAM" id="SSF56935">
    <property type="entry name" value="Porins"/>
    <property type="match status" value="1"/>
</dbReference>
<dbReference type="Gene3D" id="2.40.170.20">
    <property type="entry name" value="TonB-dependent receptor, beta-barrel domain"/>
    <property type="match status" value="1"/>
</dbReference>
<dbReference type="AlphaFoldDB" id="A0A1B7WG11"/>
<dbReference type="InterPro" id="IPR000531">
    <property type="entry name" value="Beta-barrel_TonB"/>
</dbReference>
<proteinExistence type="predicted"/>
<reference evidence="6 7" key="1">
    <citation type="submission" date="2015-09" db="EMBL/GenBank/DDBJ databases">
        <title>Aphanizomenon flos-aquae WA102.</title>
        <authorList>
            <person name="Driscoll C."/>
        </authorList>
    </citation>
    <scope>NUCLEOTIDE SEQUENCE [LARGE SCALE GENOMIC DNA]</scope>
    <source>
        <strain evidence="6">WA102</strain>
    </source>
</reference>
<feature type="domain" description="TonB-dependent receptor-like beta-barrel" evidence="5">
    <location>
        <begin position="45"/>
        <end position="146"/>
    </location>
</feature>
<accession>A0A1B7WG11</accession>
<evidence type="ECO:0000256" key="2">
    <source>
        <dbReference type="ARBA" id="ARBA00023136"/>
    </source>
</evidence>
<dbReference type="GO" id="GO:0009279">
    <property type="term" value="C:cell outer membrane"/>
    <property type="evidence" value="ECO:0007669"/>
    <property type="project" value="UniProtKB-SubCell"/>
</dbReference>
<dbReference type="Proteomes" id="UP000092093">
    <property type="component" value="Unassembled WGS sequence"/>
</dbReference>
<dbReference type="InterPro" id="IPR036942">
    <property type="entry name" value="Beta-barrel_TonB_sf"/>
</dbReference>
<evidence type="ECO:0000259" key="5">
    <source>
        <dbReference type="Pfam" id="PF00593"/>
    </source>
</evidence>
<feature type="region of interest" description="Disordered" evidence="4">
    <location>
        <begin position="1"/>
        <end position="49"/>
    </location>
</feature>
<name>A0A1B7WG11_APHFL</name>
<protein>
    <recommendedName>
        <fullName evidence="5">TonB-dependent receptor-like beta-barrel domain-containing protein</fullName>
    </recommendedName>
</protein>
<evidence type="ECO:0000313" key="7">
    <source>
        <dbReference type="Proteomes" id="UP000092093"/>
    </source>
</evidence>
<comment type="subcellular location">
    <subcellularLocation>
        <location evidence="1">Cell outer membrane</location>
    </subcellularLocation>
</comment>
<sequence>MAHNTEPLLATKRGREEKEAEGGVGLPWPRTKKKKKKKKNSIPPHRFSPASSALGVVFKLTPEWSFKGHLAQTQRAPKDYELRADGLHVATTAYEQGSTSLASELSRQIHVGLNWASRPNKASPNYGVTRFGNYIGVNDSGGVVNGGGEVGG</sequence>
<evidence type="ECO:0000256" key="1">
    <source>
        <dbReference type="ARBA" id="ARBA00004442"/>
    </source>
</evidence>
<organism evidence="6 7">
    <name type="scientific">Aphanizomenon flos-aquae WA102</name>
    <dbReference type="NCBI Taxonomy" id="1710896"/>
    <lineage>
        <taxon>Bacteria</taxon>
        <taxon>Bacillati</taxon>
        <taxon>Cyanobacteriota</taxon>
        <taxon>Cyanophyceae</taxon>
        <taxon>Nostocales</taxon>
        <taxon>Aphanizomenonaceae</taxon>
        <taxon>Aphanizomenon</taxon>
    </lineage>
</organism>
<evidence type="ECO:0000313" key="6">
    <source>
        <dbReference type="EMBL" id="OBQ36069.1"/>
    </source>
</evidence>
<feature type="non-terminal residue" evidence="6">
    <location>
        <position position="152"/>
    </location>
</feature>
<evidence type="ECO:0000256" key="4">
    <source>
        <dbReference type="SAM" id="MobiDB-lite"/>
    </source>
</evidence>
<evidence type="ECO:0000256" key="3">
    <source>
        <dbReference type="ARBA" id="ARBA00023237"/>
    </source>
</evidence>
<dbReference type="Pfam" id="PF00593">
    <property type="entry name" value="TonB_dep_Rec_b-barrel"/>
    <property type="match status" value="1"/>
</dbReference>
<dbReference type="EMBL" id="LJOW01000336">
    <property type="protein sequence ID" value="OBQ36069.1"/>
    <property type="molecule type" value="Genomic_DNA"/>
</dbReference>